<name>A0AAP2GRA2_9BACT</name>
<evidence type="ECO:0000256" key="4">
    <source>
        <dbReference type="ARBA" id="ARBA00023014"/>
    </source>
</evidence>
<dbReference type="InterPro" id="IPR005805">
    <property type="entry name" value="Rieske_Fe-S_prot_C"/>
</dbReference>
<dbReference type="Gene3D" id="3.30.9.10">
    <property type="entry name" value="D-Amino Acid Oxidase, subunit A, domain 2"/>
    <property type="match status" value="1"/>
</dbReference>
<evidence type="ECO:0000256" key="2">
    <source>
        <dbReference type="ARBA" id="ARBA00022723"/>
    </source>
</evidence>
<dbReference type="InterPro" id="IPR038010">
    <property type="entry name" value="YhfW_C"/>
</dbReference>
<dbReference type="Pfam" id="PF00355">
    <property type="entry name" value="Rieske"/>
    <property type="match status" value="1"/>
</dbReference>
<dbReference type="PROSITE" id="PS51296">
    <property type="entry name" value="RIESKE"/>
    <property type="match status" value="1"/>
</dbReference>
<keyword evidence="3" id="KW-0408">Iron</keyword>
<evidence type="ECO:0000259" key="6">
    <source>
        <dbReference type="PROSITE" id="PS51296"/>
    </source>
</evidence>
<feature type="domain" description="Rieske" evidence="6">
    <location>
        <begin position="423"/>
        <end position="517"/>
    </location>
</feature>
<dbReference type="Pfam" id="PF01266">
    <property type="entry name" value="DAO"/>
    <property type="match status" value="1"/>
</dbReference>
<dbReference type="FunFam" id="2.102.10.10:FF:000014">
    <property type="entry name" value="Oxidoreductase, FAD dependent"/>
    <property type="match status" value="1"/>
</dbReference>
<reference evidence="7 8" key="1">
    <citation type="submission" date="2021-05" db="EMBL/GenBank/DDBJ databases">
        <title>A Polyphasic approach of four new species of the genus Ohtaekwangia: Ohtaekwangia histidinii sp. nov., Ohtaekwangia cretensis sp. nov., Ohtaekwangia indiensis sp. nov., Ohtaekwangia reichenbachii sp. nov. from diverse environment.</title>
        <authorList>
            <person name="Octaviana S."/>
        </authorList>
    </citation>
    <scope>NUCLEOTIDE SEQUENCE [LARGE SCALE GENOMIC DNA]</scope>
    <source>
        <strain evidence="7 8">PWU4</strain>
    </source>
</reference>
<dbReference type="SUPFAM" id="SSF51905">
    <property type="entry name" value="FAD/NAD(P)-binding domain"/>
    <property type="match status" value="1"/>
</dbReference>
<evidence type="ECO:0000256" key="3">
    <source>
        <dbReference type="ARBA" id="ARBA00023004"/>
    </source>
</evidence>
<keyword evidence="8" id="KW-1185">Reference proteome</keyword>
<dbReference type="Gene3D" id="3.50.50.60">
    <property type="entry name" value="FAD/NAD(P)-binding domain"/>
    <property type="match status" value="1"/>
</dbReference>
<dbReference type="SUPFAM" id="SSF50022">
    <property type="entry name" value="ISP domain"/>
    <property type="match status" value="1"/>
</dbReference>
<dbReference type="InterPro" id="IPR017941">
    <property type="entry name" value="Rieske_2Fe-2S"/>
</dbReference>
<organism evidence="7 8">
    <name type="scientific">Chryseosolibacter histidini</name>
    <dbReference type="NCBI Taxonomy" id="2782349"/>
    <lineage>
        <taxon>Bacteria</taxon>
        <taxon>Pseudomonadati</taxon>
        <taxon>Bacteroidota</taxon>
        <taxon>Cytophagia</taxon>
        <taxon>Cytophagales</taxon>
        <taxon>Chryseotaleaceae</taxon>
        <taxon>Chryseosolibacter</taxon>
    </lineage>
</organism>
<keyword evidence="4" id="KW-0411">Iron-sulfur</keyword>
<dbReference type="GO" id="GO:0046872">
    <property type="term" value="F:metal ion binding"/>
    <property type="evidence" value="ECO:0007669"/>
    <property type="project" value="UniProtKB-KW"/>
</dbReference>
<evidence type="ECO:0000313" key="7">
    <source>
        <dbReference type="EMBL" id="MBT1700958.1"/>
    </source>
</evidence>
<evidence type="ECO:0000256" key="1">
    <source>
        <dbReference type="ARBA" id="ARBA00022714"/>
    </source>
</evidence>
<dbReference type="PANTHER" id="PTHR13847">
    <property type="entry name" value="SARCOSINE DEHYDROGENASE-RELATED"/>
    <property type="match status" value="1"/>
</dbReference>
<dbReference type="Proteomes" id="UP001319200">
    <property type="component" value="Unassembled WGS sequence"/>
</dbReference>
<dbReference type="InterPro" id="IPR006076">
    <property type="entry name" value="FAD-dep_OxRdtase"/>
</dbReference>
<proteinExistence type="predicted"/>
<dbReference type="PRINTS" id="PR00162">
    <property type="entry name" value="RIESKE"/>
</dbReference>
<dbReference type="GO" id="GO:0005737">
    <property type="term" value="C:cytoplasm"/>
    <property type="evidence" value="ECO:0007669"/>
    <property type="project" value="TreeGrafter"/>
</dbReference>
<dbReference type="AlphaFoldDB" id="A0AAP2GRA2"/>
<dbReference type="CDD" id="cd03477">
    <property type="entry name" value="Rieske_YhfW_C"/>
    <property type="match status" value="1"/>
</dbReference>
<dbReference type="PANTHER" id="PTHR13847:SF281">
    <property type="entry name" value="FAD DEPENDENT OXIDOREDUCTASE DOMAIN-CONTAINING PROTEIN"/>
    <property type="match status" value="1"/>
</dbReference>
<gene>
    <name evidence="7" type="ORF">KK083_28960</name>
</gene>
<dbReference type="GO" id="GO:0016020">
    <property type="term" value="C:membrane"/>
    <property type="evidence" value="ECO:0007669"/>
    <property type="project" value="InterPro"/>
</dbReference>
<keyword evidence="1" id="KW-0001">2Fe-2S</keyword>
<dbReference type="InterPro" id="IPR036188">
    <property type="entry name" value="FAD/NAD-bd_sf"/>
</dbReference>
<dbReference type="EMBL" id="JAHESF010000052">
    <property type="protein sequence ID" value="MBT1700958.1"/>
    <property type="molecule type" value="Genomic_DNA"/>
</dbReference>
<accession>A0AAP2GRA2</accession>
<keyword evidence="2" id="KW-0479">Metal-binding</keyword>
<dbReference type="RefSeq" id="WP_254169646.1">
    <property type="nucleotide sequence ID" value="NZ_JAHESF010000052.1"/>
</dbReference>
<sequence length="518" mass="57236">MIERDGARISLWQDTVPAFEPASVISKEKYDVVIAGGGMTGLTLALQLQQHGLKCIVLEAQNIGFGTTGGTTAHLNTLLDTPYTRIIKNFGMESARVVASATRAALQLVKDNIDQYNISCGFEEAPGFLFSQTDDQQKELEDIYDACVDVGVEVELTGAIPVPFAFNKAIRIPRQARFHPLRYLQGIAGVFEKEGGAIVQHCRVISCERLNDSGKVLKVETSEGNFLADHLVYATHIPPGINILHLRCPAYRSYAIAVKLEDDSYPEGLIYDMYDPYRYYRTQEIDGTRYLIAGGEDHKTGEESNTSGRFLKLESHVRSHFNVAEVVHQWSSQYFEPVDGLPYIGHLPGNPDNVYVATGYGGNGITYSHVAALLLRSLILGYENPYGEVFHPGRVKPVAGFAEFVKHNADVVKQLAGKWFSKEELHELAGLAPGEGKVVQYEEHTLALYKDDAGALHAVNPACTHLKCSVRWNAAEKSWDCPCHGSRFSFDGEVLTGPAVTNLEPAEIRSLETEEKMR</sequence>
<dbReference type="Gene3D" id="2.102.10.10">
    <property type="entry name" value="Rieske [2Fe-2S] iron-sulphur domain"/>
    <property type="match status" value="1"/>
</dbReference>
<evidence type="ECO:0000313" key="8">
    <source>
        <dbReference type="Proteomes" id="UP001319200"/>
    </source>
</evidence>
<protein>
    <submittedName>
        <fullName evidence="7">FAD-dependent oxidoreductase</fullName>
    </submittedName>
</protein>
<dbReference type="GO" id="GO:0051537">
    <property type="term" value="F:2 iron, 2 sulfur cluster binding"/>
    <property type="evidence" value="ECO:0007669"/>
    <property type="project" value="UniProtKB-KW"/>
</dbReference>
<evidence type="ECO:0000256" key="5">
    <source>
        <dbReference type="ARBA" id="ARBA00023157"/>
    </source>
</evidence>
<keyword evidence="5" id="KW-1015">Disulfide bond</keyword>
<dbReference type="InterPro" id="IPR036922">
    <property type="entry name" value="Rieske_2Fe-2S_sf"/>
</dbReference>
<comment type="caution">
    <text evidence="7">The sequence shown here is derived from an EMBL/GenBank/DDBJ whole genome shotgun (WGS) entry which is preliminary data.</text>
</comment>